<dbReference type="RefSeq" id="WP_014436124.1">
    <property type="nucleotide sequence ID" value="NC_017080.1"/>
</dbReference>
<evidence type="ECO:0000313" key="4">
    <source>
        <dbReference type="Proteomes" id="UP000007881"/>
    </source>
</evidence>
<sequence>MPQTRFKMGAAERLLSLALVGGAWSASSGCGTDRFVTIQSEPSGALVHLNDQEVGRTPVTVPFTYYGVYDVRLRADGFEPLWTEHRAVAPFWEFPPLDLIGEAVGADVDLHWSFALEPSPDAGDASTDALLGRARALRQRAMHDR</sequence>
<dbReference type="AlphaFoldDB" id="I0ICB6"/>
<name>I0ICB6_PHYMF</name>
<organism evidence="3 4">
    <name type="scientific">Phycisphaera mikurensis (strain NBRC 102666 / KCTC 22515 / FYK2301M01)</name>
    <dbReference type="NCBI Taxonomy" id="1142394"/>
    <lineage>
        <taxon>Bacteria</taxon>
        <taxon>Pseudomonadati</taxon>
        <taxon>Planctomycetota</taxon>
        <taxon>Phycisphaerae</taxon>
        <taxon>Phycisphaerales</taxon>
        <taxon>Phycisphaeraceae</taxon>
        <taxon>Phycisphaera</taxon>
    </lineage>
</organism>
<reference evidence="3 4" key="1">
    <citation type="submission" date="2012-02" db="EMBL/GenBank/DDBJ databases">
        <title>Complete genome sequence of Phycisphaera mikurensis NBRC 102666.</title>
        <authorList>
            <person name="Ankai A."/>
            <person name="Hosoyama A."/>
            <person name="Terui Y."/>
            <person name="Sekine M."/>
            <person name="Fukai R."/>
            <person name="Kato Y."/>
            <person name="Nakamura S."/>
            <person name="Yamada-Narita S."/>
            <person name="Kawakoshi A."/>
            <person name="Fukunaga Y."/>
            <person name="Yamazaki S."/>
            <person name="Fujita N."/>
        </authorList>
    </citation>
    <scope>NUCLEOTIDE SEQUENCE [LARGE SCALE GENOMIC DNA]</scope>
    <source>
        <strain evidence="4">NBRC 102666 / KCTC 22515 / FYK2301M01</strain>
    </source>
</reference>
<dbReference type="InterPro" id="IPR013229">
    <property type="entry name" value="PEGA"/>
</dbReference>
<dbReference type="eggNOG" id="ENOG5032UZG">
    <property type="taxonomic scope" value="Bacteria"/>
</dbReference>
<keyword evidence="1" id="KW-0732">Signal</keyword>
<evidence type="ECO:0000313" key="3">
    <source>
        <dbReference type="EMBL" id="BAM02904.1"/>
    </source>
</evidence>
<dbReference type="KEGG" id="phm:PSMK_07450"/>
<feature type="signal peptide" evidence="1">
    <location>
        <begin position="1"/>
        <end position="25"/>
    </location>
</feature>
<feature type="chain" id="PRO_5003629103" description="PEGA domain-containing protein" evidence="1">
    <location>
        <begin position="26"/>
        <end position="145"/>
    </location>
</feature>
<dbReference type="PROSITE" id="PS51257">
    <property type="entry name" value="PROKAR_LIPOPROTEIN"/>
    <property type="match status" value="1"/>
</dbReference>
<dbReference type="Proteomes" id="UP000007881">
    <property type="component" value="Chromosome"/>
</dbReference>
<dbReference type="STRING" id="1142394.PSMK_07450"/>
<keyword evidence="4" id="KW-1185">Reference proteome</keyword>
<feature type="domain" description="PEGA" evidence="2">
    <location>
        <begin position="36"/>
        <end position="83"/>
    </location>
</feature>
<evidence type="ECO:0000256" key="1">
    <source>
        <dbReference type="SAM" id="SignalP"/>
    </source>
</evidence>
<gene>
    <name evidence="3" type="ordered locus">PSMK_07450</name>
</gene>
<proteinExistence type="predicted"/>
<dbReference type="EMBL" id="AP012338">
    <property type="protein sequence ID" value="BAM02904.1"/>
    <property type="molecule type" value="Genomic_DNA"/>
</dbReference>
<protein>
    <recommendedName>
        <fullName evidence="2">PEGA domain-containing protein</fullName>
    </recommendedName>
</protein>
<evidence type="ECO:0000259" key="2">
    <source>
        <dbReference type="Pfam" id="PF08308"/>
    </source>
</evidence>
<accession>I0ICB6</accession>
<dbReference type="HOGENOM" id="CLU_1785091_0_0_0"/>
<dbReference type="OrthoDB" id="272812at2"/>
<dbReference type="Pfam" id="PF08308">
    <property type="entry name" value="PEGA"/>
    <property type="match status" value="1"/>
</dbReference>